<sequence length="354" mass="36666">MFRRRTRALQGLGVALVCLLSACSPASNGSADGGDPGKPAVALFIPGQLGDGGFFDNSQTGVKEAGVRLGLKVRTVETGPDPSKWAPALNDVAGGDDQVIIVGTYGMKQIVEQAAQAHPEKSFVLYDVESTPAECGCHNIYSILYRYSESGFLAGALAGLLHKAGGVERIGSGNTVGVIGGQDIPVIQDYINGFKAGVAQTNPSLKVLSGYAGSFADPVKGQNLAAQMISDGADVLFTAAGGTDKGVIQAAAEHDVWAIGNSLTQADDPMVNGKTAVLTSAVTSVDTSLADAVEKAAAGTLPLGTTVRFGAKQKTNYVAQSQPYLKYVPEPVRGEIEKITTEMADGRYDSVLDR</sequence>
<feature type="chain" id="PRO_5046455895" evidence="7">
    <location>
        <begin position="27"/>
        <end position="354"/>
    </location>
</feature>
<comment type="caution">
    <text evidence="9">The sequence shown here is derived from an EMBL/GenBank/DDBJ whole genome shotgun (WGS) entry which is preliminary data.</text>
</comment>
<keyword evidence="6" id="KW-0449">Lipoprotein</keyword>
<evidence type="ECO:0000313" key="9">
    <source>
        <dbReference type="EMBL" id="GIH64124.1"/>
    </source>
</evidence>
<accession>A0ABQ4GRY1</accession>
<keyword evidence="4 7" id="KW-0732">Signal</keyword>
<evidence type="ECO:0000256" key="4">
    <source>
        <dbReference type="ARBA" id="ARBA00022729"/>
    </source>
</evidence>
<dbReference type="Pfam" id="PF02608">
    <property type="entry name" value="Bmp"/>
    <property type="match status" value="1"/>
</dbReference>
<keyword evidence="10" id="KW-1185">Reference proteome</keyword>
<comment type="similarity">
    <text evidence="2">Belongs to the BMP lipoprotein family.</text>
</comment>
<dbReference type="InterPro" id="IPR050957">
    <property type="entry name" value="BMP_lipoprotein"/>
</dbReference>
<name>A0ABQ4GRY1_9ACTN</name>
<feature type="signal peptide" evidence="7">
    <location>
        <begin position="1"/>
        <end position="26"/>
    </location>
</feature>
<evidence type="ECO:0000256" key="5">
    <source>
        <dbReference type="ARBA" id="ARBA00023136"/>
    </source>
</evidence>
<dbReference type="Proteomes" id="UP000660454">
    <property type="component" value="Unassembled WGS sequence"/>
</dbReference>
<evidence type="ECO:0000313" key="10">
    <source>
        <dbReference type="Proteomes" id="UP000660454"/>
    </source>
</evidence>
<comment type="subcellular location">
    <subcellularLocation>
        <location evidence="1">Cell membrane</location>
        <topology evidence="1">Lipid-anchor</topology>
    </subcellularLocation>
</comment>
<evidence type="ECO:0000256" key="1">
    <source>
        <dbReference type="ARBA" id="ARBA00004193"/>
    </source>
</evidence>
<dbReference type="PANTHER" id="PTHR34296:SF2">
    <property type="entry name" value="ABC TRANSPORTER GUANOSINE-BINDING PROTEIN NUPN"/>
    <property type="match status" value="1"/>
</dbReference>
<dbReference type="PANTHER" id="PTHR34296">
    <property type="entry name" value="TRANSCRIPTIONAL ACTIVATOR PROTEIN MED"/>
    <property type="match status" value="1"/>
</dbReference>
<evidence type="ECO:0000256" key="3">
    <source>
        <dbReference type="ARBA" id="ARBA00022475"/>
    </source>
</evidence>
<dbReference type="Gene3D" id="3.40.50.2300">
    <property type="match status" value="2"/>
</dbReference>
<evidence type="ECO:0000256" key="2">
    <source>
        <dbReference type="ARBA" id="ARBA00008610"/>
    </source>
</evidence>
<dbReference type="InterPro" id="IPR028082">
    <property type="entry name" value="Peripla_BP_I"/>
</dbReference>
<keyword evidence="5" id="KW-0472">Membrane</keyword>
<reference evidence="9 10" key="1">
    <citation type="submission" date="2021-01" db="EMBL/GenBank/DDBJ databases">
        <title>Whole genome shotgun sequence of Microbispora siamensis NBRC 104113.</title>
        <authorList>
            <person name="Komaki H."/>
            <person name="Tamura T."/>
        </authorList>
    </citation>
    <scope>NUCLEOTIDE SEQUENCE [LARGE SCALE GENOMIC DNA]</scope>
    <source>
        <strain evidence="9 10">NBRC 104113</strain>
    </source>
</reference>
<evidence type="ECO:0000259" key="8">
    <source>
        <dbReference type="Pfam" id="PF02608"/>
    </source>
</evidence>
<dbReference type="SUPFAM" id="SSF53822">
    <property type="entry name" value="Periplasmic binding protein-like I"/>
    <property type="match status" value="1"/>
</dbReference>
<proteinExistence type="inferred from homology"/>
<dbReference type="PROSITE" id="PS51257">
    <property type="entry name" value="PROKAR_LIPOPROTEIN"/>
    <property type="match status" value="1"/>
</dbReference>
<evidence type="ECO:0000256" key="7">
    <source>
        <dbReference type="SAM" id="SignalP"/>
    </source>
</evidence>
<dbReference type="InterPro" id="IPR003760">
    <property type="entry name" value="PnrA-like"/>
</dbReference>
<feature type="domain" description="ABC transporter substrate-binding protein PnrA-like" evidence="8">
    <location>
        <begin position="39"/>
        <end position="340"/>
    </location>
</feature>
<protein>
    <submittedName>
        <fullName evidence="9">BMP family ABC transporter substrate-binding protein</fullName>
    </submittedName>
</protein>
<gene>
    <name evidence="9" type="ORF">Msi02_49410</name>
</gene>
<organism evidence="9 10">
    <name type="scientific">Microbispora siamensis</name>
    <dbReference type="NCBI Taxonomy" id="564413"/>
    <lineage>
        <taxon>Bacteria</taxon>
        <taxon>Bacillati</taxon>
        <taxon>Actinomycetota</taxon>
        <taxon>Actinomycetes</taxon>
        <taxon>Streptosporangiales</taxon>
        <taxon>Streptosporangiaceae</taxon>
        <taxon>Microbispora</taxon>
    </lineage>
</organism>
<keyword evidence="3" id="KW-1003">Cell membrane</keyword>
<dbReference type="RefSeq" id="WP_204050420.1">
    <property type="nucleotide sequence ID" value="NZ_BOOF01000029.1"/>
</dbReference>
<dbReference type="EMBL" id="BOOF01000029">
    <property type="protein sequence ID" value="GIH64124.1"/>
    <property type="molecule type" value="Genomic_DNA"/>
</dbReference>
<evidence type="ECO:0000256" key="6">
    <source>
        <dbReference type="ARBA" id="ARBA00023288"/>
    </source>
</evidence>